<dbReference type="GO" id="GO:0005737">
    <property type="term" value="C:cytoplasm"/>
    <property type="evidence" value="ECO:0007669"/>
    <property type="project" value="UniProtKB-SubCell"/>
</dbReference>
<dbReference type="STRING" id="658187.LDG_7310"/>
<dbReference type="HOGENOM" id="CLU_882216_0_0_6"/>
<evidence type="ECO:0000313" key="3">
    <source>
        <dbReference type="EMBL" id="EHL30671.1"/>
    </source>
</evidence>
<dbReference type="InParanoid" id="G9EPW9"/>
<evidence type="ECO:0000256" key="1">
    <source>
        <dbReference type="ARBA" id="ARBA00004496"/>
    </source>
</evidence>
<protein>
    <submittedName>
        <fullName evidence="3">Uncharacterized protein</fullName>
    </submittedName>
</protein>
<evidence type="ECO:0000313" key="4">
    <source>
        <dbReference type="Proteomes" id="UP000002770"/>
    </source>
</evidence>
<dbReference type="PANTHER" id="PTHR31250:SF27">
    <property type="entry name" value="IQ DOMAIN-CONTAINING PROTEIN IQM5"/>
    <property type="match status" value="1"/>
</dbReference>
<evidence type="ECO:0000256" key="2">
    <source>
        <dbReference type="ARBA" id="ARBA00022490"/>
    </source>
</evidence>
<gene>
    <name evidence="3" type="ORF">LDG_7310</name>
</gene>
<dbReference type="PANTHER" id="PTHR31250">
    <property type="entry name" value="IQ DOMAIN-CONTAINING PROTEIN IQM3"/>
    <property type="match status" value="1"/>
</dbReference>
<organism evidence="3 4">
    <name type="scientific">Legionella drancourtii LLAP12</name>
    <dbReference type="NCBI Taxonomy" id="658187"/>
    <lineage>
        <taxon>Bacteria</taxon>
        <taxon>Pseudomonadati</taxon>
        <taxon>Pseudomonadota</taxon>
        <taxon>Gammaproteobacteria</taxon>
        <taxon>Legionellales</taxon>
        <taxon>Legionellaceae</taxon>
        <taxon>Legionella</taxon>
    </lineage>
</organism>
<name>G9EPW9_9GAMM</name>
<dbReference type="Proteomes" id="UP000002770">
    <property type="component" value="Unassembled WGS sequence"/>
</dbReference>
<keyword evidence="2" id="KW-0963">Cytoplasm</keyword>
<keyword evidence="4" id="KW-1185">Reference proteome</keyword>
<dbReference type="InterPro" id="IPR044159">
    <property type="entry name" value="IQM"/>
</dbReference>
<comment type="subcellular location">
    <subcellularLocation>
        <location evidence="1">Cytoplasm</location>
    </subcellularLocation>
</comment>
<proteinExistence type="predicted"/>
<dbReference type="AlphaFoldDB" id="G9EPW9"/>
<reference evidence="3 4" key="1">
    <citation type="journal article" date="2011" name="BMC Genomics">
        <title>Insight into cross-talk between intra-amoebal pathogens.</title>
        <authorList>
            <person name="Gimenez G."/>
            <person name="Bertelli C."/>
            <person name="Moliner C."/>
            <person name="Robert C."/>
            <person name="Raoult D."/>
            <person name="Fournier P.E."/>
            <person name="Greub G."/>
        </authorList>
    </citation>
    <scope>NUCLEOTIDE SEQUENCE [LARGE SCALE GENOMIC DNA]</scope>
    <source>
        <strain evidence="3 4">LLAP12</strain>
    </source>
</reference>
<accession>G9EPW9</accession>
<dbReference type="EMBL" id="JH413827">
    <property type="protein sequence ID" value="EHL30671.1"/>
    <property type="molecule type" value="Genomic_DNA"/>
</dbReference>
<sequence>MSCTKVFLISTGKNLNVLLRVKEYIYIICFLKSHHMKTKPNKILKQNVVSLVNKINREENSDRKAYQLVRLYLLILTIQNNYLVNKSDNSYYDDLFKSCVNLLTKYFNCNPMTLPSRILSTLGREVIPYFNAEDKVQTQHNLLYFDRQQASKFKIGLEEGQVFYQNSQRQFQAKDREFVFSFSGDIYINDGEIKTQVMGRRDPSSQTKHSSFLSGGEVLCAGMIKIVNNKIAEISNESGHYRPTHKDIAIFLNHLDSMGADLSTIQLKLHWPTLDIRADVFLSRYPELQLLKNASFESHQEIRKNAAKLDKFIPC</sequence>